<keyword evidence="3" id="KW-1133">Transmembrane helix</keyword>
<name>A0A5S6Q842_TRIMR</name>
<evidence type="ECO:0000313" key="5">
    <source>
        <dbReference type="Proteomes" id="UP000046395"/>
    </source>
</evidence>
<evidence type="ECO:0000256" key="2">
    <source>
        <dbReference type="SAM" id="MobiDB-lite"/>
    </source>
</evidence>
<keyword evidence="5" id="KW-1185">Reference proteome</keyword>
<reference evidence="5" key="2">
    <citation type="submission" date="2014-03" db="EMBL/GenBank/DDBJ databases">
        <title>The whipworm genome and dual-species transcriptomics of an intimate host-pathogen interaction.</title>
        <authorList>
            <person name="Foth B.J."/>
            <person name="Tsai I.J."/>
            <person name="Reid A.J."/>
            <person name="Bancroft A.J."/>
            <person name="Nichol S."/>
            <person name="Tracey A."/>
            <person name="Holroyd N."/>
            <person name="Cotton J.A."/>
            <person name="Stanley E.J."/>
            <person name="Zarowiecki M."/>
            <person name="Liu J.Z."/>
            <person name="Huckvale T."/>
            <person name="Cooper P.J."/>
            <person name="Grencis R.K."/>
            <person name="Berriman M."/>
        </authorList>
    </citation>
    <scope>NUCLEOTIDE SEQUENCE [LARGE SCALE GENOMIC DNA]</scope>
    <source>
        <strain evidence="5">Edinburgh</strain>
    </source>
</reference>
<feature type="transmembrane region" description="Helical" evidence="3">
    <location>
        <begin position="104"/>
        <end position="128"/>
    </location>
</feature>
<sequence length="237" mass="26054">MEYLFKLLMVAPKCLNGGERTMQGKCRCPKYFAGDDCSIVECINGGSLSTANKSVCVCSDVHYRGNHCEIVQCENGGIENGFGGCDCLTNWYTGKFCQFYSSSWSILFGCLGLLLLLALVYIACRWYCSFFNIERNRPRSVRVNSYPEEMCLSCRSVNLNGLNIAGGSAIPPLSIHADKSFRRSGTSNVNTDGRYGSAKKVHLPESPPPTYEEVTRMSSLLEHQSIATSSSANADLI</sequence>
<dbReference type="WBParaSite" id="TMUE_1000003476.3">
    <property type="protein sequence ID" value="TMUE_1000003476.3"/>
    <property type="gene ID" value="WBGene00289317"/>
</dbReference>
<organism evidence="5 6">
    <name type="scientific">Trichuris muris</name>
    <name type="common">Mouse whipworm</name>
    <dbReference type="NCBI Taxonomy" id="70415"/>
    <lineage>
        <taxon>Eukaryota</taxon>
        <taxon>Metazoa</taxon>
        <taxon>Ecdysozoa</taxon>
        <taxon>Nematoda</taxon>
        <taxon>Enoplea</taxon>
        <taxon>Dorylaimia</taxon>
        <taxon>Trichinellida</taxon>
        <taxon>Trichuridae</taxon>
        <taxon>Trichuris</taxon>
    </lineage>
</organism>
<protein>
    <submittedName>
        <fullName evidence="6 7">EGF-like domain-containing protein</fullName>
    </submittedName>
</protein>
<dbReference type="Gene3D" id="2.10.25.10">
    <property type="entry name" value="Laminin"/>
    <property type="match status" value="1"/>
</dbReference>
<evidence type="ECO:0000256" key="1">
    <source>
        <dbReference type="PROSITE-ProRule" id="PRU00076"/>
    </source>
</evidence>
<dbReference type="WBParaSite" id="TMUE_1000003476.1">
    <property type="protein sequence ID" value="TMUE_1000003476.1"/>
    <property type="gene ID" value="WBGene00289317"/>
</dbReference>
<evidence type="ECO:0000256" key="3">
    <source>
        <dbReference type="SAM" id="Phobius"/>
    </source>
</evidence>
<dbReference type="AlphaFoldDB" id="A0A5S6Q842"/>
<keyword evidence="3" id="KW-0472">Membrane</keyword>
<dbReference type="Proteomes" id="UP000046395">
    <property type="component" value="Unassembled WGS sequence"/>
</dbReference>
<dbReference type="InterPro" id="IPR000742">
    <property type="entry name" value="EGF"/>
</dbReference>
<comment type="caution">
    <text evidence="1">Lacks conserved residue(s) required for the propagation of feature annotation.</text>
</comment>
<dbReference type="WBParaSite" id="TMUE_1000003476.2">
    <property type="protein sequence ID" value="TMUE_1000003476.2"/>
    <property type="gene ID" value="WBGene00289317"/>
</dbReference>
<reference evidence="5" key="1">
    <citation type="submission" date="2013-11" db="EMBL/GenBank/DDBJ databases">
        <authorList>
            <person name="Aslett M."/>
        </authorList>
    </citation>
    <scope>NUCLEOTIDE SEQUENCE [LARGE SCALE GENOMIC DNA]</scope>
    <source>
        <strain evidence="5">Edinburgh</strain>
    </source>
</reference>
<evidence type="ECO:0000259" key="4">
    <source>
        <dbReference type="PROSITE" id="PS50026"/>
    </source>
</evidence>
<proteinExistence type="predicted"/>
<evidence type="ECO:0000313" key="7">
    <source>
        <dbReference type="WBParaSite" id="TMUE_1000003476.2"/>
    </source>
</evidence>
<accession>A0A5S6Q842</accession>
<reference evidence="6" key="3">
    <citation type="submission" date="2019-12" db="UniProtKB">
        <authorList>
            <consortium name="WormBaseParasite"/>
        </authorList>
    </citation>
    <scope>IDENTIFICATION</scope>
</reference>
<keyword evidence="1" id="KW-0245">EGF-like domain</keyword>
<feature type="domain" description="EGF-like" evidence="4">
    <location>
        <begin position="33"/>
        <end position="69"/>
    </location>
</feature>
<dbReference type="PROSITE" id="PS50026">
    <property type="entry name" value="EGF_3"/>
    <property type="match status" value="1"/>
</dbReference>
<evidence type="ECO:0000313" key="6">
    <source>
        <dbReference type="WBParaSite" id="TMUE_1000003476.1"/>
    </source>
</evidence>
<keyword evidence="3" id="KW-0812">Transmembrane</keyword>
<feature type="region of interest" description="Disordered" evidence="2">
    <location>
        <begin position="184"/>
        <end position="212"/>
    </location>
</feature>